<keyword evidence="8" id="KW-0819">tRNA processing</keyword>
<reference evidence="12 13" key="1">
    <citation type="submission" date="2020-06" db="EMBL/GenBank/DDBJ databases">
        <title>Altererythrobacter lutimaris sp. nov., a marine bacterium isolated from a tidal flat.</title>
        <authorList>
            <person name="Kim D."/>
            <person name="Yoo Y."/>
            <person name="Kim J.-J."/>
        </authorList>
    </citation>
    <scope>NUCLEOTIDE SEQUENCE [LARGE SCALE GENOMIC DNA]</scope>
    <source>
        <strain evidence="12 13">JGD-16</strain>
    </source>
</reference>
<feature type="binding site" evidence="8">
    <location>
        <position position="116"/>
    </location>
    <ligand>
        <name>Mg(2+)</name>
        <dbReference type="ChEBI" id="CHEBI:18420"/>
    </ligand>
</feature>
<name>A0A850HA10_9SPHN</name>
<protein>
    <recommendedName>
        <fullName evidence="8">Ribonuclease 3</fullName>
        <ecNumber evidence="8">3.1.26.3</ecNumber>
    </recommendedName>
    <alternativeName>
        <fullName evidence="8">Ribonuclease III</fullName>
        <shortName evidence="8">RNase III</shortName>
    </alternativeName>
</protein>
<dbReference type="GO" id="GO:0004525">
    <property type="term" value="F:ribonuclease III activity"/>
    <property type="evidence" value="ECO:0007669"/>
    <property type="project" value="UniProtKB-UniRule"/>
</dbReference>
<dbReference type="NCBIfam" id="TIGR02191">
    <property type="entry name" value="RNaseIII"/>
    <property type="match status" value="1"/>
</dbReference>
<dbReference type="PANTHER" id="PTHR11207">
    <property type="entry name" value="RIBONUCLEASE III"/>
    <property type="match status" value="1"/>
</dbReference>
<dbReference type="PROSITE" id="PS00517">
    <property type="entry name" value="RNASE_3_1"/>
    <property type="match status" value="1"/>
</dbReference>
<sequence length="223" mass="24578">MTGLTQETREWLEVNGFAIREEALWLAAFTHGSTGEKRDYQRLEFLGDRVLGLVIADSLYARSDAPEGRLSQRLNALVSREMCANVARQIGLPPHIRISKQAHEDGGRDSDNILGDVIEALLGAQFLDNGFDAARDVILKLWQSALEGNAGQSKHPKSALQEWAAGNQRRPPEYSLVDRSGPDHAAQFTVKVEVYKVGSVEATASSKQEAEKQAAKVFMEKFG</sequence>
<dbReference type="SMART" id="SM00358">
    <property type="entry name" value="DSRM"/>
    <property type="match status" value="1"/>
</dbReference>
<organism evidence="12 13">
    <name type="scientific">Altererythrobacter lutimaris</name>
    <dbReference type="NCBI Taxonomy" id="2743979"/>
    <lineage>
        <taxon>Bacteria</taxon>
        <taxon>Pseudomonadati</taxon>
        <taxon>Pseudomonadota</taxon>
        <taxon>Alphaproteobacteria</taxon>
        <taxon>Sphingomonadales</taxon>
        <taxon>Erythrobacteraceae</taxon>
        <taxon>Altererythrobacter</taxon>
    </lineage>
</organism>
<dbReference type="GO" id="GO:0019843">
    <property type="term" value="F:rRNA binding"/>
    <property type="evidence" value="ECO:0007669"/>
    <property type="project" value="UniProtKB-KW"/>
</dbReference>
<evidence type="ECO:0000256" key="7">
    <source>
        <dbReference type="ARBA" id="ARBA00022884"/>
    </source>
</evidence>
<dbReference type="InterPro" id="IPR036389">
    <property type="entry name" value="RNase_III_sf"/>
</dbReference>
<dbReference type="AlphaFoldDB" id="A0A850HA10"/>
<comment type="function">
    <text evidence="8">Digests double-stranded RNA. Involved in the processing of primary rRNA transcript to yield the immediate precursors to the large and small rRNAs (23S and 16S). Processes some mRNAs, and tRNAs when they are encoded in the rRNA operon. Processes pre-crRNA and tracrRNA of type II CRISPR loci if present in the organism.</text>
</comment>
<dbReference type="InterPro" id="IPR011907">
    <property type="entry name" value="RNase_III"/>
</dbReference>
<comment type="cofactor">
    <cofactor evidence="8">
        <name>Mg(2+)</name>
        <dbReference type="ChEBI" id="CHEBI:18420"/>
    </cofactor>
</comment>
<dbReference type="PANTHER" id="PTHR11207:SF0">
    <property type="entry name" value="RIBONUCLEASE 3"/>
    <property type="match status" value="1"/>
</dbReference>
<dbReference type="CDD" id="cd10845">
    <property type="entry name" value="DSRM_RNAse_III_family"/>
    <property type="match status" value="1"/>
</dbReference>
<evidence type="ECO:0000256" key="4">
    <source>
        <dbReference type="ARBA" id="ARBA00022722"/>
    </source>
</evidence>
<dbReference type="GO" id="GO:0006364">
    <property type="term" value="P:rRNA processing"/>
    <property type="evidence" value="ECO:0007669"/>
    <property type="project" value="UniProtKB-UniRule"/>
</dbReference>
<dbReference type="Pfam" id="PF14622">
    <property type="entry name" value="Ribonucleas_3_3"/>
    <property type="match status" value="1"/>
</dbReference>
<dbReference type="GO" id="GO:0003725">
    <property type="term" value="F:double-stranded RNA binding"/>
    <property type="evidence" value="ECO:0007669"/>
    <property type="project" value="TreeGrafter"/>
</dbReference>
<evidence type="ECO:0000259" key="10">
    <source>
        <dbReference type="PROSITE" id="PS50137"/>
    </source>
</evidence>
<dbReference type="SUPFAM" id="SSF69065">
    <property type="entry name" value="RNase III domain-like"/>
    <property type="match status" value="1"/>
</dbReference>
<dbReference type="GO" id="GO:0005737">
    <property type="term" value="C:cytoplasm"/>
    <property type="evidence" value="ECO:0007669"/>
    <property type="project" value="UniProtKB-SubCell"/>
</dbReference>
<dbReference type="EMBL" id="JABWTA010000001">
    <property type="protein sequence ID" value="NVE94310.1"/>
    <property type="molecule type" value="Genomic_DNA"/>
</dbReference>
<dbReference type="EC" id="3.1.26.3" evidence="8"/>
<evidence type="ECO:0000259" key="11">
    <source>
        <dbReference type="PROSITE" id="PS50142"/>
    </source>
</evidence>
<dbReference type="SMART" id="SM00535">
    <property type="entry name" value="RIBOc"/>
    <property type="match status" value="1"/>
</dbReference>
<dbReference type="Gene3D" id="3.30.160.20">
    <property type="match status" value="1"/>
</dbReference>
<keyword evidence="7 8" id="KW-0694">RNA-binding</keyword>
<dbReference type="GO" id="GO:0046872">
    <property type="term" value="F:metal ion binding"/>
    <property type="evidence" value="ECO:0007669"/>
    <property type="project" value="UniProtKB-KW"/>
</dbReference>
<keyword evidence="3 8" id="KW-0507">mRNA processing</keyword>
<feature type="active site" evidence="8">
    <location>
        <position position="48"/>
    </location>
</feature>
<evidence type="ECO:0000256" key="8">
    <source>
        <dbReference type="HAMAP-Rule" id="MF_00104"/>
    </source>
</evidence>
<dbReference type="PROSITE" id="PS50142">
    <property type="entry name" value="RNASE_3_2"/>
    <property type="match status" value="1"/>
</dbReference>
<dbReference type="GO" id="GO:0010468">
    <property type="term" value="P:regulation of gene expression"/>
    <property type="evidence" value="ECO:0007669"/>
    <property type="project" value="TreeGrafter"/>
</dbReference>
<feature type="binding site" evidence="8">
    <location>
        <position position="44"/>
    </location>
    <ligand>
        <name>Mg(2+)</name>
        <dbReference type="ChEBI" id="CHEBI:18420"/>
    </ligand>
</feature>
<evidence type="ECO:0000313" key="12">
    <source>
        <dbReference type="EMBL" id="NVE94310.1"/>
    </source>
</evidence>
<accession>A0A850HA10</accession>
<evidence type="ECO:0000256" key="6">
    <source>
        <dbReference type="ARBA" id="ARBA00022801"/>
    </source>
</evidence>
<dbReference type="CDD" id="cd00593">
    <property type="entry name" value="RIBOc"/>
    <property type="match status" value="1"/>
</dbReference>
<dbReference type="PROSITE" id="PS50137">
    <property type="entry name" value="DS_RBD"/>
    <property type="match status" value="1"/>
</dbReference>
<feature type="active site" evidence="8">
    <location>
        <position position="119"/>
    </location>
</feature>
<keyword evidence="4 8" id="KW-0540">Nuclease</keyword>
<evidence type="ECO:0000313" key="13">
    <source>
        <dbReference type="Proteomes" id="UP000546031"/>
    </source>
</evidence>
<keyword evidence="5 8" id="KW-0255">Endonuclease</keyword>
<keyword evidence="8" id="KW-0698">rRNA processing</keyword>
<dbReference type="RefSeq" id="WP_176272598.1">
    <property type="nucleotide sequence ID" value="NZ_JABWTA010000001.1"/>
</dbReference>
<keyword evidence="6 8" id="KW-0378">Hydrolase</keyword>
<evidence type="ECO:0000256" key="9">
    <source>
        <dbReference type="SAM" id="MobiDB-lite"/>
    </source>
</evidence>
<keyword evidence="13" id="KW-1185">Reference proteome</keyword>
<dbReference type="GO" id="GO:0008033">
    <property type="term" value="P:tRNA processing"/>
    <property type="evidence" value="ECO:0007669"/>
    <property type="project" value="UniProtKB-KW"/>
</dbReference>
<comment type="caution">
    <text evidence="12">The sequence shown here is derived from an EMBL/GenBank/DDBJ whole genome shotgun (WGS) entry which is preliminary data.</text>
</comment>
<dbReference type="Pfam" id="PF00035">
    <property type="entry name" value="dsrm"/>
    <property type="match status" value="1"/>
</dbReference>
<feature type="domain" description="RNase III" evidence="11">
    <location>
        <begin position="8"/>
        <end position="130"/>
    </location>
</feature>
<dbReference type="SUPFAM" id="SSF54768">
    <property type="entry name" value="dsRNA-binding domain-like"/>
    <property type="match status" value="1"/>
</dbReference>
<feature type="domain" description="DRBM" evidence="10">
    <location>
        <begin position="155"/>
        <end position="223"/>
    </location>
</feature>
<keyword evidence="8" id="KW-0963">Cytoplasm</keyword>
<comment type="subunit">
    <text evidence="8">Homodimer.</text>
</comment>
<comment type="subcellular location">
    <subcellularLocation>
        <location evidence="8">Cytoplasm</location>
    </subcellularLocation>
</comment>
<feature type="region of interest" description="Disordered" evidence="9">
    <location>
        <begin position="149"/>
        <end position="172"/>
    </location>
</feature>
<dbReference type="Proteomes" id="UP000546031">
    <property type="component" value="Unassembled WGS sequence"/>
</dbReference>
<keyword evidence="8" id="KW-0699">rRNA-binding</keyword>
<evidence type="ECO:0000256" key="5">
    <source>
        <dbReference type="ARBA" id="ARBA00022759"/>
    </source>
</evidence>
<feature type="binding site" evidence="8">
    <location>
        <position position="119"/>
    </location>
    <ligand>
        <name>Mg(2+)</name>
        <dbReference type="ChEBI" id="CHEBI:18420"/>
    </ligand>
</feature>
<evidence type="ECO:0000256" key="3">
    <source>
        <dbReference type="ARBA" id="ARBA00022664"/>
    </source>
</evidence>
<keyword evidence="8" id="KW-0479">Metal-binding</keyword>
<comment type="catalytic activity">
    <reaction evidence="1 8">
        <text>Endonucleolytic cleavage to 5'-phosphomonoester.</text>
        <dbReference type="EC" id="3.1.26.3"/>
    </reaction>
</comment>
<evidence type="ECO:0000256" key="1">
    <source>
        <dbReference type="ARBA" id="ARBA00000109"/>
    </source>
</evidence>
<gene>
    <name evidence="8 12" type="primary">rnc</name>
    <name evidence="12" type="ORF">HUO12_05285</name>
</gene>
<proteinExistence type="inferred from homology"/>
<dbReference type="HAMAP" id="MF_00104">
    <property type="entry name" value="RNase_III"/>
    <property type="match status" value="1"/>
</dbReference>
<evidence type="ECO:0000256" key="2">
    <source>
        <dbReference type="ARBA" id="ARBA00010183"/>
    </source>
</evidence>
<dbReference type="Gene3D" id="1.10.1520.10">
    <property type="entry name" value="Ribonuclease III domain"/>
    <property type="match status" value="1"/>
</dbReference>
<dbReference type="GO" id="GO:0006397">
    <property type="term" value="P:mRNA processing"/>
    <property type="evidence" value="ECO:0007669"/>
    <property type="project" value="UniProtKB-UniRule"/>
</dbReference>
<comment type="similarity">
    <text evidence="2">Belongs to the ribonuclease III family.</text>
</comment>
<dbReference type="InterPro" id="IPR000999">
    <property type="entry name" value="RNase_III_dom"/>
</dbReference>
<dbReference type="InterPro" id="IPR014720">
    <property type="entry name" value="dsRBD_dom"/>
</dbReference>
<keyword evidence="8" id="KW-0460">Magnesium</keyword>